<proteinExistence type="predicted"/>
<dbReference type="Proteomes" id="UP001199916">
    <property type="component" value="Unassembled WGS sequence"/>
</dbReference>
<comment type="caution">
    <text evidence="1">The sequence shown here is derived from an EMBL/GenBank/DDBJ whole genome shotgun (WGS) entry which is preliminary data.</text>
</comment>
<dbReference type="EMBL" id="JAJNBZ010000016">
    <property type="protein sequence ID" value="MCE5171249.1"/>
    <property type="molecule type" value="Genomic_DNA"/>
</dbReference>
<dbReference type="InterPro" id="IPR011990">
    <property type="entry name" value="TPR-like_helical_dom_sf"/>
</dbReference>
<dbReference type="Pfam" id="PF02810">
    <property type="entry name" value="SEC-C"/>
    <property type="match status" value="1"/>
</dbReference>
<protein>
    <submittedName>
        <fullName evidence="1">SEC-C domain-containing protein</fullName>
    </submittedName>
</protein>
<dbReference type="SUPFAM" id="SSF103642">
    <property type="entry name" value="Sec-C motif"/>
    <property type="match status" value="1"/>
</dbReference>
<reference evidence="1 2" key="1">
    <citation type="submission" date="2021-11" db="EMBL/GenBank/DDBJ databases">
        <title>Draft genome sequence of Paenibacillus profundus YoMME, a new Gram-positive bacteria with exoelectrogenic properties.</title>
        <authorList>
            <person name="Hubenova Y."/>
            <person name="Hubenova E."/>
            <person name="Manasiev Y."/>
            <person name="Peykov S."/>
            <person name="Mitov M."/>
        </authorList>
    </citation>
    <scope>NUCLEOTIDE SEQUENCE [LARGE SCALE GENOMIC DNA]</scope>
    <source>
        <strain evidence="1 2">YoMME</strain>
    </source>
</reference>
<dbReference type="Gene3D" id="1.25.40.10">
    <property type="entry name" value="Tetratricopeptide repeat domain"/>
    <property type="match status" value="1"/>
</dbReference>
<keyword evidence="2" id="KW-1185">Reference proteome</keyword>
<gene>
    <name evidence="1" type="ORF">LQV63_18275</name>
</gene>
<evidence type="ECO:0000313" key="1">
    <source>
        <dbReference type="EMBL" id="MCE5171249.1"/>
    </source>
</evidence>
<accession>A0ABS8YNT3</accession>
<organism evidence="1 2">
    <name type="scientific">Paenibacillus profundus</name>
    <dbReference type="NCBI Taxonomy" id="1173085"/>
    <lineage>
        <taxon>Bacteria</taxon>
        <taxon>Bacillati</taxon>
        <taxon>Bacillota</taxon>
        <taxon>Bacilli</taxon>
        <taxon>Bacillales</taxon>
        <taxon>Paenibacillaceae</taxon>
        <taxon>Paenibacillus</taxon>
    </lineage>
</organism>
<dbReference type="Gene3D" id="3.10.450.50">
    <property type="match status" value="1"/>
</dbReference>
<sequence length="425" mass="49159">MKKLGRNDSCHCGSGKKYKHCCLENDKQSNVVPIVKSETDNLQSGGGATKRNSNPEQDLFVFIERLPWESELYRILAKGIIKHWSGRLPEQYVAFGIMLWHYYSNDQEPNFRKMGVFWAALEYVVRDLHEDYVTQAEVAERYEVSVSSLATRVQQLDEYAMELLVGQLQVDDDEDDDDFDELLDEDAAERERSFDAIVNDMLGTSSVTEQATPDYYNELAVTKAKTLEEARDYYRQGIEAGTNDLGPAYFRKYKGYFWGLDETRPFMRSKSGYAEASYLLGDFAEAESHFADMLALNPNDNQGVRYLYVNCLILLDKFKELADLLDQHEDDEGAHVSYPRFLLAYYTKQPEPVLRERWKEARASNPYVPAYILGRKRLGEELPDFYGFGDENEAISYIYYALPIWQRDKPLISWVKKQATAKSKR</sequence>
<dbReference type="InterPro" id="IPR004027">
    <property type="entry name" value="SEC_C_motif"/>
</dbReference>
<name>A0ABS8YNT3_9BACL</name>
<dbReference type="SUPFAM" id="SSF48452">
    <property type="entry name" value="TPR-like"/>
    <property type="match status" value="1"/>
</dbReference>
<dbReference type="RefSeq" id="WP_233697782.1">
    <property type="nucleotide sequence ID" value="NZ_JAJNBZ010000016.1"/>
</dbReference>
<evidence type="ECO:0000313" key="2">
    <source>
        <dbReference type="Proteomes" id="UP001199916"/>
    </source>
</evidence>